<dbReference type="PANTHER" id="PTHR30469:SF15">
    <property type="entry name" value="HLYD FAMILY OF SECRETION PROTEINS"/>
    <property type="match status" value="1"/>
</dbReference>
<comment type="similarity">
    <text evidence="1">Belongs to the membrane fusion protein (MFP) (TC 8.A.1) family.</text>
</comment>
<reference evidence="5 6" key="1">
    <citation type="submission" date="2018-03" db="EMBL/GenBank/DDBJ databases">
        <title>Comparative genomics illustrates the genes involved in a hyperalkaliphilic mechanisms of Serpentinomonas isolated from highly-alkaline calcium-rich serpentinized springs.</title>
        <authorList>
            <person name="Suzuki S."/>
            <person name="Ishii S."/>
            <person name="Walworth N."/>
            <person name="Bird L."/>
            <person name="Kuenen J.G."/>
            <person name="Nealson K.H."/>
        </authorList>
    </citation>
    <scope>NUCLEOTIDE SEQUENCE [LARGE SCALE GENOMIC DNA]</scope>
    <source>
        <strain evidence="5 6">83</strain>
    </source>
</reference>
<feature type="domain" description="CusB-like beta-barrel" evidence="4">
    <location>
        <begin position="225"/>
        <end position="296"/>
    </location>
</feature>
<dbReference type="RefSeq" id="WP_105729187.1">
    <property type="nucleotide sequence ID" value="NZ_PVLR01000016.1"/>
</dbReference>
<organism evidence="5 6">
    <name type="scientific">Malikia spinosa</name>
    <dbReference type="NCBI Taxonomy" id="86180"/>
    <lineage>
        <taxon>Bacteria</taxon>
        <taxon>Pseudomonadati</taxon>
        <taxon>Pseudomonadota</taxon>
        <taxon>Betaproteobacteria</taxon>
        <taxon>Burkholderiales</taxon>
        <taxon>Comamonadaceae</taxon>
        <taxon>Malikia</taxon>
    </lineage>
</organism>
<feature type="domain" description="Multidrug resistance protein MdtA-like barrel-sandwich hybrid" evidence="3">
    <location>
        <begin position="79"/>
        <end position="208"/>
    </location>
</feature>
<dbReference type="NCBIfam" id="TIGR01730">
    <property type="entry name" value="RND_mfp"/>
    <property type="match status" value="1"/>
</dbReference>
<sequence length="386" mass="40817">MTSWKRWALLALLTLALALGLLRALDKRQQQQDAAGRLAASSQAPSAITLSGQDLFRAETVELRRSLPFTGTLKAVHSATLKARVAGELRGLSVREGDRVRAGQLLAQVDATEARARLAQAEQQALANRAQLAIAQRQQDNNQALVRQGFISSTAAQTSELNLETARANLQAAQAQLDIARKALADTELRAPISGQVAARLVQDGERVPVDARVLEIVDSRALEIEAALPPADALQLRVGQPADWSVEGMSQPSRARVARINPAVQTGSRSLLAYLTVPAQEGLRQGLFVQGQIETGQLRAIAVPLSALRSDQPQPYLQLLQDGQVVHRQVVPGQQGKVGGETLVAIDGLAPGTLVLRASAGTLAAGTPARAVLSAAQPDAAAATR</sequence>
<dbReference type="InterPro" id="IPR058625">
    <property type="entry name" value="MdtA-like_BSH"/>
</dbReference>
<evidence type="ECO:0000259" key="3">
    <source>
        <dbReference type="Pfam" id="PF25917"/>
    </source>
</evidence>
<keyword evidence="2" id="KW-0175">Coiled coil</keyword>
<dbReference type="Gene3D" id="2.40.420.20">
    <property type="match status" value="1"/>
</dbReference>
<dbReference type="Gene3D" id="2.40.30.170">
    <property type="match status" value="1"/>
</dbReference>
<protein>
    <submittedName>
        <fullName evidence="5">Efflux transporter periplasmic adaptor subunit</fullName>
    </submittedName>
</protein>
<dbReference type="GO" id="GO:1990281">
    <property type="term" value="C:efflux pump complex"/>
    <property type="evidence" value="ECO:0007669"/>
    <property type="project" value="TreeGrafter"/>
</dbReference>
<dbReference type="SUPFAM" id="SSF111369">
    <property type="entry name" value="HlyD-like secretion proteins"/>
    <property type="match status" value="1"/>
</dbReference>
<dbReference type="AlphaFoldDB" id="A0A2S9KG02"/>
<evidence type="ECO:0000256" key="1">
    <source>
        <dbReference type="ARBA" id="ARBA00009477"/>
    </source>
</evidence>
<evidence type="ECO:0000313" key="6">
    <source>
        <dbReference type="Proteomes" id="UP000238326"/>
    </source>
</evidence>
<dbReference type="GO" id="GO:0015562">
    <property type="term" value="F:efflux transmembrane transporter activity"/>
    <property type="evidence" value="ECO:0007669"/>
    <property type="project" value="TreeGrafter"/>
</dbReference>
<dbReference type="InterPro" id="IPR058792">
    <property type="entry name" value="Beta-barrel_RND_2"/>
</dbReference>
<keyword evidence="6" id="KW-1185">Reference proteome</keyword>
<accession>A0A2S9KG02</accession>
<name>A0A2S9KG02_9BURK</name>
<evidence type="ECO:0000313" key="5">
    <source>
        <dbReference type="EMBL" id="PRD69356.1"/>
    </source>
</evidence>
<comment type="caution">
    <text evidence="5">The sequence shown here is derived from an EMBL/GenBank/DDBJ whole genome shotgun (WGS) entry which is preliminary data.</text>
</comment>
<dbReference type="Pfam" id="PF25917">
    <property type="entry name" value="BSH_RND"/>
    <property type="match status" value="1"/>
</dbReference>
<dbReference type="OrthoDB" id="5502471at2"/>
<dbReference type="InterPro" id="IPR006143">
    <property type="entry name" value="RND_pump_MFP"/>
</dbReference>
<dbReference type="Pfam" id="PF25954">
    <property type="entry name" value="Beta-barrel_RND_2"/>
    <property type="match status" value="1"/>
</dbReference>
<proteinExistence type="inferred from homology"/>
<evidence type="ECO:0000256" key="2">
    <source>
        <dbReference type="SAM" id="Coils"/>
    </source>
</evidence>
<dbReference type="EMBL" id="PVLR01000016">
    <property type="protein sequence ID" value="PRD69356.1"/>
    <property type="molecule type" value="Genomic_DNA"/>
</dbReference>
<dbReference type="Gene3D" id="2.40.50.100">
    <property type="match status" value="1"/>
</dbReference>
<dbReference type="PANTHER" id="PTHR30469">
    <property type="entry name" value="MULTIDRUG RESISTANCE PROTEIN MDTA"/>
    <property type="match status" value="1"/>
</dbReference>
<dbReference type="Proteomes" id="UP000238326">
    <property type="component" value="Unassembled WGS sequence"/>
</dbReference>
<evidence type="ECO:0000259" key="4">
    <source>
        <dbReference type="Pfam" id="PF25954"/>
    </source>
</evidence>
<dbReference type="Gene3D" id="1.10.287.470">
    <property type="entry name" value="Helix hairpin bin"/>
    <property type="match status" value="1"/>
</dbReference>
<gene>
    <name evidence="5" type="ORF">C6P61_06900</name>
</gene>
<feature type="coiled-coil region" evidence="2">
    <location>
        <begin position="109"/>
        <end position="190"/>
    </location>
</feature>